<accession>A0AAW0W8C6</accession>
<sequence>VALTTLCYSPCITQQMAGKRVVQSAGSRYRFAYYFLSVKTYLLLDVVSLLCAVYYIKRVNAMLREWVNLAVKVADVMLDLFAICSIYMEHEFLTTSIMVMMNLNTFGNLFVTLEMYSDDIFAVKLMGFSLFLKSWIMICILEPLGL</sequence>
<protein>
    <submittedName>
        <fullName evidence="2">Uncharacterized protein</fullName>
    </submittedName>
</protein>
<proteinExistence type="predicted"/>
<feature type="transmembrane region" description="Helical" evidence="1">
    <location>
        <begin position="94"/>
        <end position="113"/>
    </location>
</feature>
<evidence type="ECO:0000256" key="1">
    <source>
        <dbReference type="SAM" id="Phobius"/>
    </source>
</evidence>
<feature type="non-terminal residue" evidence="2">
    <location>
        <position position="1"/>
    </location>
</feature>
<feature type="transmembrane region" description="Helical" evidence="1">
    <location>
        <begin position="67"/>
        <end position="88"/>
    </location>
</feature>
<feature type="transmembrane region" description="Helical" evidence="1">
    <location>
        <begin position="31"/>
        <end position="55"/>
    </location>
</feature>
<name>A0AAW0W8C6_CHEQU</name>
<keyword evidence="3" id="KW-1185">Reference proteome</keyword>
<dbReference type="AlphaFoldDB" id="A0AAW0W8C6"/>
<evidence type="ECO:0000313" key="2">
    <source>
        <dbReference type="EMBL" id="KAK8725465.1"/>
    </source>
</evidence>
<gene>
    <name evidence="2" type="ORF">OTU49_010874</name>
</gene>
<comment type="caution">
    <text evidence="2">The sequence shown here is derived from an EMBL/GenBank/DDBJ whole genome shotgun (WGS) entry which is preliminary data.</text>
</comment>
<dbReference type="EMBL" id="JARKIK010000083">
    <property type="protein sequence ID" value="KAK8725465.1"/>
    <property type="molecule type" value="Genomic_DNA"/>
</dbReference>
<dbReference type="Proteomes" id="UP001445076">
    <property type="component" value="Unassembled WGS sequence"/>
</dbReference>
<reference evidence="2 3" key="1">
    <citation type="journal article" date="2024" name="BMC Genomics">
        <title>Genome assembly of redclaw crayfish (Cherax quadricarinatus) provides insights into its immune adaptation and hypoxia tolerance.</title>
        <authorList>
            <person name="Liu Z."/>
            <person name="Zheng J."/>
            <person name="Li H."/>
            <person name="Fang K."/>
            <person name="Wang S."/>
            <person name="He J."/>
            <person name="Zhou D."/>
            <person name="Weng S."/>
            <person name="Chi M."/>
            <person name="Gu Z."/>
            <person name="He J."/>
            <person name="Li F."/>
            <person name="Wang M."/>
        </authorList>
    </citation>
    <scope>NUCLEOTIDE SEQUENCE [LARGE SCALE GENOMIC DNA]</scope>
    <source>
        <strain evidence="2">ZL_2023a</strain>
    </source>
</reference>
<keyword evidence="1" id="KW-0472">Membrane</keyword>
<keyword evidence="1" id="KW-1133">Transmembrane helix</keyword>
<organism evidence="2 3">
    <name type="scientific">Cherax quadricarinatus</name>
    <name type="common">Australian red claw crayfish</name>
    <dbReference type="NCBI Taxonomy" id="27406"/>
    <lineage>
        <taxon>Eukaryota</taxon>
        <taxon>Metazoa</taxon>
        <taxon>Ecdysozoa</taxon>
        <taxon>Arthropoda</taxon>
        <taxon>Crustacea</taxon>
        <taxon>Multicrustacea</taxon>
        <taxon>Malacostraca</taxon>
        <taxon>Eumalacostraca</taxon>
        <taxon>Eucarida</taxon>
        <taxon>Decapoda</taxon>
        <taxon>Pleocyemata</taxon>
        <taxon>Astacidea</taxon>
        <taxon>Parastacoidea</taxon>
        <taxon>Parastacidae</taxon>
        <taxon>Cherax</taxon>
    </lineage>
</organism>
<evidence type="ECO:0000313" key="3">
    <source>
        <dbReference type="Proteomes" id="UP001445076"/>
    </source>
</evidence>
<feature type="transmembrane region" description="Helical" evidence="1">
    <location>
        <begin position="125"/>
        <end position="144"/>
    </location>
</feature>
<keyword evidence="1" id="KW-0812">Transmembrane</keyword>